<name>A0A1G7W039_9RHOB</name>
<feature type="signal peptide" evidence="2">
    <location>
        <begin position="1"/>
        <end position="21"/>
    </location>
</feature>
<dbReference type="STRING" id="218672.SAMN04489759_11016"/>
<feature type="compositionally biased region" description="Low complexity" evidence="1">
    <location>
        <begin position="29"/>
        <end position="40"/>
    </location>
</feature>
<evidence type="ECO:0000313" key="4">
    <source>
        <dbReference type="Proteomes" id="UP000199399"/>
    </source>
</evidence>
<keyword evidence="4" id="KW-1185">Reference proteome</keyword>
<dbReference type="InterPro" id="IPR021719">
    <property type="entry name" value="Prot_inh_I78"/>
</dbReference>
<feature type="region of interest" description="Disordered" evidence="1">
    <location>
        <begin position="19"/>
        <end position="110"/>
    </location>
</feature>
<evidence type="ECO:0000256" key="2">
    <source>
        <dbReference type="SAM" id="SignalP"/>
    </source>
</evidence>
<dbReference type="RefSeq" id="WP_167356442.1">
    <property type="nucleotide sequence ID" value="NZ_FNBP01000010.1"/>
</dbReference>
<feature type="compositionally biased region" description="Low complexity" evidence="1">
    <location>
        <begin position="80"/>
        <end position="91"/>
    </location>
</feature>
<sequence length="164" mass="17091">MRVVFLAPLILAGCVEPPATAVQNPIPAPAVARPAPVEPVRSQTPPKPAETTPARSETSSSSPKPKPLPRSVTEAVNNPSSDSTTSDSDSSSEAETQVATGEKVEGCNEGSWWGLVGRPRSAASIVSEPKRVYTEGDSVTMDNNPDRTNIVLDAEGKIAKVTCG</sequence>
<evidence type="ECO:0000313" key="3">
    <source>
        <dbReference type="EMBL" id="SDG65387.1"/>
    </source>
</evidence>
<protein>
    <submittedName>
        <fullName evidence="3">Peptidase inhibitor I78 family protein</fullName>
    </submittedName>
</protein>
<reference evidence="4" key="1">
    <citation type="submission" date="2016-10" db="EMBL/GenBank/DDBJ databases">
        <authorList>
            <person name="Varghese N."/>
            <person name="Submissions S."/>
        </authorList>
    </citation>
    <scope>NUCLEOTIDE SEQUENCE [LARGE SCALE GENOMIC DNA]</scope>
    <source>
        <strain evidence="4">DSM 16477</strain>
    </source>
</reference>
<dbReference type="Proteomes" id="UP000199399">
    <property type="component" value="Unassembled WGS sequence"/>
</dbReference>
<dbReference type="Gene3D" id="3.30.10.10">
    <property type="entry name" value="Trypsin Inhibitor V, subunit A"/>
    <property type="match status" value="1"/>
</dbReference>
<organism evidence="3 4">
    <name type="scientific">Sulfitobacter delicatus</name>
    <dbReference type="NCBI Taxonomy" id="218672"/>
    <lineage>
        <taxon>Bacteria</taxon>
        <taxon>Pseudomonadati</taxon>
        <taxon>Pseudomonadota</taxon>
        <taxon>Alphaproteobacteria</taxon>
        <taxon>Rhodobacterales</taxon>
        <taxon>Roseobacteraceae</taxon>
        <taxon>Sulfitobacter</taxon>
    </lineage>
</organism>
<dbReference type="EMBL" id="FNBP01000010">
    <property type="protein sequence ID" value="SDG65387.1"/>
    <property type="molecule type" value="Genomic_DNA"/>
</dbReference>
<evidence type="ECO:0000256" key="1">
    <source>
        <dbReference type="SAM" id="MobiDB-lite"/>
    </source>
</evidence>
<dbReference type="AlphaFoldDB" id="A0A1G7W039"/>
<proteinExistence type="predicted"/>
<dbReference type="Pfam" id="PF11720">
    <property type="entry name" value="Inhibitor_I78"/>
    <property type="match status" value="1"/>
</dbReference>
<keyword evidence="2" id="KW-0732">Signal</keyword>
<feature type="compositionally biased region" description="Low complexity" evidence="1">
    <location>
        <begin position="49"/>
        <end position="63"/>
    </location>
</feature>
<feature type="chain" id="PRO_5011787053" evidence="2">
    <location>
        <begin position="22"/>
        <end position="164"/>
    </location>
</feature>
<accession>A0A1G7W039</accession>
<gene>
    <name evidence="3" type="ORF">SAMN04489759_11016</name>
</gene>